<comment type="similarity">
    <text evidence="4">Belongs to the PPR family. P subfamily.</text>
</comment>
<gene>
    <name evidence="15" type="ORF">RDWZM_004585</name>
</gene>
<feature type="domain" description="PRORP" evidence="14">
    <location>
        <begin position="278"/>
        <end position="552"/>
    </location>
</feature>
<dbReference type="GO" id="GO:0097745">
    <property type="term" value="P:mitochondrial tRNA 5'-end processing"/>
    <property type="evidence" value="ECO:0007669"/>
    <property type="project" value="TreeGrafter"/>
</dbReference>
<comment type="cofactor">
    <cofactor evidence="2">
        <name>Mg(2+)</name>
        <dbReference type="ChEBI" id="CHEBI:18420"/>
    </cofactor>
</comment>
<dbReference type="GO" id="GO:0001682">
    <property type="term" value="P:tRNA 5'-leader removal"/>
    <property type="evidence" value="ECO:0007669"/>
    <property type="project" value="TreeGrafter"/>
</dbReference>
<dbReference type="GO" id="GO:0030678">
    <property type="term" value="C:mitochondrial ribonuclease P complex"/>
    <property type="evidence" value="ECO:0007669"/>
    <property type="project" value="TreeGrafter"/>
</dbReference>
<comment type="caution">
    <text evidence="15">The sequence shown here is derived from an EMBL/GenBank/DDBJ whole genome shotgun (WGS) entry which is preliminary data.</text>
</comment>
<keyword evidence="11" id="KW-0460">Magnesium</keyword>
<dbReference type="InterPro" id="IPR011990">
    <property type="entry name" value="TPR-like_helical_dom_sf"/>
</dbReference>
<evidence type="ECO:0000313" key="15">
    <source>
        <dbReference type="EMBL" id="KAJ6218773.1"/>
    </source>
</evidence>
<keyword evidence="9" id="KW-0378">Hydrolase</keyword>
<dbReference type="Proteomes" id="UP001142055">
    <property type="component" value="Chromosome 2"/>
</dbReference>
<dbReference type="Gene3D" id="3.40.50.11980">
    <property type="match status" value="1"/>
</dbReference>
<accession>A0A9Q0M546</accession>
<dbReference type="EMBL" id="JAPWDV010000002">
    <property type="protein sequence ID" value="KAJ6218773.1"/>
    <property type="molecule type" value="Genomic_DNA"/>
</dbReference>
<evidence type="ECO:0000256" key="12">
    <source>
        <dbReference type="ARBA" id="ARBA00022946"/>
    </source>
</evidence>
<keyword evidence="7" id="KW-0540">Nuclease</keyword>
<keyword evidence="6" id="KW-0819">tRNA processing</keyword>
<evidence type="ECO:0000256" key="8">
    <source>
        <dbReference type="ARBA" id="ARBA00022723"/>
    </source>
</evidence>
<dbReference type="EC" id="3.1.26.5" evidence="5"/>
<keyword evidence="10" id="KW-0862">Zinc</keyword>
<dbReference type="OMA" id="IRFCVFL"/>
<evidence type="ECO:0000256" key="3">
    <source>
        <dbReference type="ARBA" id="ARBA00004173"/>
    </source>
</evidence>
<dbReference type="GO" id="GO:0004526">
    <property type="term" value="F:ribonuclease P activity"/>
    <property type="evidence" value="ECO:0007669"/>
    <property type="project" value="UniProtKB-EC"/>
</dbReference>
<dbReference type="Pfam" id="PF16953">
    <property type="entry name" value="PRORP"/>
    <property type="match status" value="1"/>
</dbReference>
<comment type="catalytic activity">
    <reaction evidence="1">
        <text>Endonucleolytic cleavage of RNA, removing 5'-extranucleotides from tRNA precursor.</text>
        <dbReference type="EC" id="3.1.26.5"/>
    </reaction>
</comment>
<protein>
    <recommendedName>
        <fullName evidence="5">ribonuclease P</fullName>
        <ecNumber evidence="5">3.1.26.5</ecNumber>
    </recommendedName>
</protein>
<evidence type="ECO:0000313" key="16">
    <source>
        <dbReference type="Proteomes" id="UP001142055"/>
    </source>
</evidence>
<evidence type="ECO:0000256" key="7">
    <source>
        <dbReference type="ARBA" id="ARBA00022722"/>
    </source>
</evidence>
<dbReference type="PANTHER" id="PTHR13547">
    <property type="match status" value="1"/>
</dbReference>
<evidence type="ECO:0000256" key="1">
    <source>
        <dbReference type="ARBA" id="ARBA00000928"/>
    </source>
</evidence>
<evidence type="ECO:0000256" key="4">
    <source>
        <dbReference type="ARBA" id="ARBA00007626"/>
    </source>
</evidence>
<dbReference type="InterPro" id="IPR031595">
    <property type="entry name" value="PRORP_C"/>
</dbReference>
<evidence type="ECO:0000259" key="14">
    <source>
        <dbReference type="Pfam" id="PF16953"/>
    </source>
</evidence>
<comment type="subcellular location">
    <subcellularLocation>
        <location evidence="3">Mitochondrion</location>
    </subcellularLocation>
</comment>
<evidence type="ECO:0000256" key="9">
    <source>
        <dbReference type="ARBA" id="ARBA00022801"/>
    </source>
</evidence>
<organism evidence="15 16">
    <name type="scientific">Blomia tropicalis</name>
    <name type="common">Mite</name>
    <dbReference type="NCBI Taxonomy" id="40697"/>
    <lineage>
        <taxon>Eukaryota</taxon>
        <taxon>Metazoa</taxon>
        <taxon>Ecdysozoa</taxon>
        <taxon>Arthropoda</taxon>
        <taxon>Chelicerata</taxon>
        <taxon>Arachnida</taxon>
        <taxon>Acari</taxon>
        <taxon>Acariformes</taxon>
        <taxon>Sarcoptiformes</taxon>
        <taxon>Astigmata</taxon>
        <taxon>Glycyphagoidea</taxon>
        <taxon>Echimyopodidae</taxon>
        <taxon>Blomia</taxon>
    </lineage>
</organism>
<dbReference type="GO" id="GO:0046872">
    <property type="term" value="F:metal ion binding"/>
    <property type="evidence" value="ECO:0007669"/>
    <property type="project" value="UniProtKB-KW"/>
</dbReference>
<reference evidence="15" key="1">
    <citation type="submission" date="2022-12" db="EMBL/GenBank/DDBJ databases">
        <title>Genome assemblies of Blomia tropicalis.</title>
        <authorList>
            <person name="Cui Y."/>
        </authorList>
    </citation>
    <scope>NUCLEOTIDE SEQUENCE</scope>
    <source>
        <tissue evidence="15">Adult mites</tissue>
    </source>
</reference>
<proteinExistence type="inferred from homology"/>
<evidence type="ECO:0000256" key="2">
    <source>
        <dbReference type="ARBA" id="ARBA00001946"/>
    </source>
</evidence>
<keyword evidence="12" id="KW-0809">Transit peptide</keyword>
<keyword evidence="13" id="KW-0496">Mitochondrion</keyword>
<evidence type="ECO:0000256" key="6">
    <source>
        <dbReference type="ARBA" id="ARBA00022694"/>
    </source>
</evidence>
<evidence type="ECO:0000256" key="5">
    <source>
        <dbReference type="ARBA" id="ARBA00012179"/>
    </source>
</evidence>
<dbReference type="PANTHER" id="PTHR13547:SF1">
    <property type="entry name" value="MITOCHONDRIAL RIBONUCLEASE P CATALYTIC SUBUNIT"/>
    <property type="match status" value="1"/>
</dbReference>
<evidence type="ECO:0000256" key="13">
    <source>
        <dbReference type="ARBA" id="ARBA00023128"/>
    </source>
</evidence>
<sequence length="563" mass="67234">MEEKKLERMSALRSIVIDHYNQQLDAKDEHNSSTITINWDDVQMEMEQQRLNFRSNFEFALLSAFSLDPVDGYTTEKVKIDRELFQLIANYVQQSDAVKTNKIAAIRFCRFLSSEATYLNSEQKLFIRSIADRIIEEDIQVQPIIVDVFIALTQSSPENIQFALSIYERYIQTNFELKITILNLLFNGLLQHQMEKELYSFMKQYHHFLTPDFESIGQLLRLLAKKSTFVKEPKMIFDVFRFISQSNFSLIDKRFCTTLVEKVMKHKLEYENIQSTKIHRDGKCSCCGEQLPGVTLEQFKELKANFRQIIFDKNDQYMIMNLPEYEVQLFEFEELMRNTRQSGSSRYDLVIDGLNISYRRSATLLPDKTGLRTYAKVYKVKDLDQHICHILQFNRVFERFQRILLIGRDHMKKWFALNRLIRQNKKHLDHCFLLNRTRDDNYILYAAVQHPNIRILSSDYFRDHQTKFNEWYLRKDNDGSIDRPNLPLIFNRWLRQSKIRLIDDHRMEEPNRFDMRIHISPMTNQAEPRLHFPIVTKVDPYQNEDHEYEWICCTKGDNKPGKL</sequence>
<keyword evidence="16" id="KW-1185">Reference proteome</keyword>
<keyword evidence="8" id="KW-0479">Metal-binding</keyword>
<dbReference type="Gene3D" id="1.25.40.10">
    <property type="entry name" value="Tetratricopeptide repeat domain"/>
    <property type="match status" value="1"/>
</dbReference>
<dbReference type="AlphaFoldDB" id="A0A9Q0M546"/>
<evidence type="ECO:0000256" key="11">
    <source>
        <dbReference type="ARBA" id="ARBA00022842"/>
    </source>
</evidence>
<evidence type="ECO:0000256" key="10">
    <source>
        <dbReference type="ARBA" id="ARBA00022833"/>
    </source>
</evidence>
<name>A0A9Q0M546_BLOTA</name>